<keyword evidence="5 6" id="KW-0378">Hydrolase</keyword>
<comment type="similarity">
    <text evidence="6">Belongs to the peptidase M24A family. Methionine aminopeptidase type 1 subfamily.</text>
</comment>
<evidence type="ECO:0000256" key="5">
    <source>
        <dbReference type="ARBA" id="ARBA00022801"/>
    </source>
</evidence>
<dbReference type="PROSITE" id="PS00680">
    <property type="entry name" value="MAP_1"/>
    <property type="match status" value="1"/>
</dbReference>
<dbReference type="InterPro" id="IPR000994">
    <property type="entry name" value="Pept_M24"/>
</dbReference>
<keyword evidence="4 6" id="KW-0479">Metal-binding</keyword>
<dbReference type="EMBL" id="LGAP01000001">
    <property type="protein sequence ID" value="KOF22543.1"/>
    <property type="molecule type" value="Genomic_DNA"/>
</dbReference>
<comment type="cofactor">
    <cofactor evidence="6">
        <name>Co(2+)</name>
        <dbReference type="ChEBI" id="CHEBI:48828"/>
    </cofactor>
    <cofactor evidence="6">
        <name>Zn(2+)</name>
        <dbReference type="ChEBI" id="CHEBI:29105"/>
    </cofactor>
    <cofactor evidence="6">
        <name>Mn(2+)</name>
        <dbReference type="ChEBI" id="CHEBI:29035"/>
    </cofactor>
    <cofactor evidence="6">
        <name>Fe(2+)</name>
        <dbReference type="ChEBI" id="CHEBI:29033"/>
    </cofactor>
    <text evidence="6">Binds 2 divalent metal cations per subunit. Has a high-affinity and a low affinity metal-binding site. The true nature of the physiological cofactor is under debate. The enzyme is active with cobalt, zinc, manganese or divalent iron ions. Most likely, methionine aminopeptidases function as mononuclear Fe(2+)-metalloproteases under physiological conditions, and the catalytically relevant metal-binding site has been assigned to the histidine-containing high-affinity site.</text>
</comment>
<evidence type="ECO:0000313" key="10">
    <source>
        <dbReference type="Proteomes" id="UP000037425"/>
    </source>
</evidence>
<dbReference type="HAMAP" id="MF_01974">
    <property type="entry name" value="MetAP_1"/>
    <property type="match status" value="1"/>
</dbReference>
<organism evidence="9 10">
    <name type="scientific">Ensifer adhaerens</name>
    <name type="common">Sinorhizobium morelense</name>
    <dbReference type="NCBI Taxonomy" id="106592"/>
    <lineage>
        <taxon>Bacteria</taxon>
        <taxon>Pseudomonadati</taxon>
        <taxon>Pseudomonadota</taxon>
        <taxon>Alphaproteobacteria</taxon>
        <taxon>Hyphomicrobiales</taxon>
        <taxon>Rhizobiaceae</taxon>
        <taxon>Sinorhizobium/Ensifer group</taxon>
        <taxon>Ensifer</taxon>
    </lineage>
</organism>
<evidence type="ECO:0000313" key="9">
    <source>
        <dbReference type="EMBL" id="KOF22543.1"/>
    </source>
</evidence>
<dbReference type="PANTHER" id="PTHR43330">
    <property type="entry name" value="METHIONINE AMINOPEPTIDASE"/>
    <property type="match status" value="1"/>
</dbReference>
<dbReference type="GO" id="GO:0070006">
    <property type="term" value="F:metalloaminopeptidase activity"/>
    <property type="evidence" value="ECO:0007669"/>
    <property type="project" value="UniProtKB-UniRule"/>
</dbReference>
<evidence type="ECO:0000256" key="2">
    <source>
        <dbReference type="ARBA" id="ARBA00022438"/>
    </source>
</evidence>
<dbReference type="GO" id="GO:0046872">
    <property type="term" value="F:metal ion binding"/>
    <property type="evidence" value="ECO:0007669"/>
    <property type="project" value="UniProtKB-UniRule"/>
</dbReference>
<sequence>MVTYIEAGSAPYKNTGVIRLYGPEGFEGMRKACQVTARCLDELVSRVRPGVTTEEIDRFVFEFGMDNGALPATLNYRGYTKSSCTSINHVVCHGIPNDKPLRDGDIVNIDVTYVIDGWHGDSSRMYPVGEIKRAAERLLDVTHECLMRGIAAVRPGARTGAIGEAIQAYAEAERCSVVRDFCGHGVGRLFHDAPNILHYGRANEGPELREGMIFTIEPMINLGRPHVKVLADGWTAVTRDRSLSAQYEHTVGVTADGCEIFTLSPAGLFKPDMTAMGAA</sequence>
<feature type="binding site" evidence="6">
    <location>
        <position position="217"/>
    </location>
    <ligand>
        <name>a divalent metal cation</name>
        <dbReference type="ChEBI" id="CHEBI:60240"/>
        <label>2</label>
        <note>catalytic</note>
    </ligand>
</feature>
<gene>
    <name evidence="6" type="primary">map</name>
    <name evidence="9" type="ORF">AC244_03195</name>
</gene>
<dbReference type="PATRIC" id="fig|106592.7.peg.685"/>
<feature type="binding site" evidence="6">
    <location>
        <position position="248"/>
    </location>
    <ligand>
        <name>a divalent metal cation</name>
        <dbReference type="ChEBI" id="CHEBI:60240"/>
        <label>2</label>
        <note>catalytic</note>
    </ligand>
</feature>
<feature type="binding site" evidence="6">
    <location>
        <position position="121"/>
    </location>
    <ligand>
        <name>a divalent metal cation</name>
        <dbReference type="ChEBI" id="CHEBI:60240"/>
        <label>1</label>
    </ligand>
</feature>
<dbReference type="InterPro" id="IPR002467">
    <property type="entry name" value="Pept_M24A_MAP1"/>
</dbReference>
<comment type="subunit">
    <text evidence="6">Monomer.</text>
</comment>
<evidence type="ECO:0000256" key="4">
    <source>
        <dbReference type="ARBA" id="ARBA00022723"/>
    </source>
</evidence>
<keyword evidence="3 6" id="KW-0645">Protease</keyword>
<feature type="binding site" evidence="6">
    <location>
        <position position="191"/>
    </location>
    <ligand>
        <name>substrate</name>
    </ligand>
</feature>
<feature type="binding site" evidence="6">
    <location>
        <position position="110"/>
    </location>
    <ligand>
        <name>a divalent metal cation</name>
        <dbReference type="ChEBI" id="CHEBI:60240"/>
        <label>1</label>
    </ligand>
</feature>
<keyword evidence="2 6" id="KW-0031">Aminopeptidase</keyword>
<evidence type="ECO:0000256" key="7">
    <source>
        <dbReference type="RuleBase" id="RU003653"/>
    </source>
</evidence>
<name>A0A0L8C6Y9_ENSAD</name>
<dbReference type="CDD" id="cd01086">
    <property type="entry name" value="MetAP1"/>
    <property type="match status" value="1"/>
</dbReference>
<dbReference type="GO" id="GO:0006508">
    <property type="term" value="P:proteolysis"/>
    <property type="evidence" value="ECO:0007669"/>
    <property type="project" value="UniProtKB-KW"/>
</dbReference>
<dbReference type="SUPFAM" id="SSF55920">
    <property type="entry name" value="Creatinase/aminopeptidase"/>
    <property type="match status" value="1"/>
</dbReference>
<dbReference type="RefSeq" id="WP_053247344.1">
    <property type="nucleotide sequence ID" value="NZ_LGAP01000001.1"/>
</dbReference>
<comment type="catalytic activity">
    <reaction evidence="6 7">
        <text>Release of N-terminal amino acids, preferentially methionine, from peptides and arylamides.</text>
        <dbReference type="EC" id="3.4.11.18"/>
    </reaction>
</comment>
<feature type="binding site" evidence="6">
    <location>
        <position position="184"/>
    </location>
    <ligand>
        <name>a divalent metal cation</name>
        <dbReference type="ChEBI" id="CHEBI:60240"/>
        <label>2</label>
        <note>catalytic</note>
    </ligand>
</feature>
<dbReference type="EC" id="3.4.11.18" evidence="6 7"/>
<evidence type="ECO:0000256" key="1">
    <source>
        <dbReference type="ARBA" id="ARBA00002521"/>
    </source>
</evidence>
<dbReference type="Gene3D" id="3.90.230.10">
    <property type="entry name" value="Creatinase/methionine aminopeptidase superfamily"/>
    <property type="match status" value="1"/>
</dbReference>
<evidence type="ECO:0000256" key="3">
    <source>
        <dbReference type="ARBA" id="ARBA00022670"/>
    </source>
</evidence>
<dbReference type="NCBIfam" id="TIGR00500">
    <property type="entry name" value="met_pdase_I"/>
    <property type="match status" value="1"/>
</dbReference>
<dbReference type="InterPro" id="IPR036005">
    <property type="entry name" value="Creatinase/aminopeptidase-like"/>
</dbReference>
<comment type="function">
    <text evidence="1 6">Removes the N-terminal methionine from nascent proteins. The N-terminal methionine is often cleaved when the second residue in the primary sequence is small and uncharged (Met-Ala-, Cys, Gly, Pro, Ser, Thr, or Val). Requires deformylation of the N(alpha)-formylated initiator methionine before it can be hydrolyzed.</text>
</comment>
<dbReference type="PANTHER" id="PTHR43330:SF27">
    <property type="entry name" value="METHIONINE AMINOPEPTIDASE"/>
    <property type="match status" value="1"/>
</dbReference>
<dbReference type="GO" id="GO:0005829">
    <property type="term" value="C:cytosol"/>
    <property type="evidence" value="ECO:0007669"/>
    <property type="project" value="TreeGrafter"/>
</dbReference>
<accession>A0A0L8C6Y9</accession>
<dbReference type="InterPro" id="IPR001714">
    <property type="entry name" value="Pept_M24_MAP"/>
</dbReference>
<protein>
    <recommendedName>
        <fullName evidence="6 7">Methionine aminopeptidase</fullName>
        <shortName evidence="6">MAP</shortName>
        <shortName evidence="6">MetAP</shortName>
        <ecNumber evidence="6 7">3.4.11.18</ecNumber>
    </recommendedName>
    <alternativeName>
        <fullName evidence="6">Peptidase M</fullName>
    </alternativeName>
</protein>
<comment type="caution">
    <text evidence="9">The sequence shown here is derived from an EMBL/GenBank/DDBJ whole genome shotgun (WGS) entry which is preliminary data.</text>
</comment>
<dbReference type="OrthoDB" id="9802055at2"/>
<dbReference type="PRINTS" id="PR00599">
    <property type="entry name" value="MAPEPTIDASE"/>
</dbReference>
<feature type="domain" description="Peptidase M24" evidence="8">
    <location>
        <begin position="27"/>
        <end position="255"/>
    </location>
</feature>
<reference evidence="10" key="1">
    <citation type="submission" date="2015-07" db="EMBL/GenBank/DDBJ databases">
        <title>Whole genome sequence of an Ensifer adhaerens strain isolated from a cave pool in the Wind Cave National Park.</title>
        <authorList>
            <person name="Eng W.W.H."/>
            <person name="Gan H.M."/>
            <person name="Barton H.A."/>
            <person name="Savka M.A."/>
        </authorList>
    </citation>
    <scope>NUCLEOTIDE SEQUENCE [LARGE SCALE GENOMIC DNA]</scope>
    <source>
        <strain evidence="10">SD006</strain>
    </source>
</reference>
<dbReference type="AlphaFoldDB" id="A0A0L8C6Y9"/>
<dbReference type="GO" id="GO:0004239">
    <property type="term" value="F:initiator methionyl aminopeptidase activity"/>
    <property type="evidence" value="ECO:0007669"/>
    <property type="project" value="UniProtKB-UniRule"/>
</dbReference>
<feature type="binding site" evidence="6">
    <location>
        <position position="121"/>
    </location>
    <ligand>
        <name>a divalent metal cation</name>
        <dbReference type="ChEBI" id="CHEBI:60240"/>
        <label>2</label>
        <note>catalytic</note>
    </ligand>
</feature>
<dbReference type="Pfam" id="PF00557">
    <property type="entry name" value="Peptidase_M24"/>
    <property type="match status" value="1"/>
</dbReference>
<evidence type="ECO:0000259" key="8">
    <source>
        <dbReference type="Pfam" id="PF00557"/>
    </source>
</evidence>
<proteinExistence type="inferred from homology"/>
<dbReference type="Proteomes" id="UP000037425">
    <property type="component" value="Unassembled WGS sequence"/>
</dbReference>
<feature type="binding site" evidence="6">
    <location>
        <position position="93"/>
    </location>
    <ligand>
        <name>substrate</name>
    </ligand>
</feature>
<feature type="binding site" evidence="6">
    <location>
        <position position="248"/>
    </location>
    <ligand>
        <name>a divalent metal cation</name>
        <dbReference type="ChEBI" id="CHEBI:60240"/>
        <label>1</label>
    </ligand>
</feature>
<evidence type="ECO:0000256" key="6">
    <source>
        <dbReference type="HAMAP-Rule" id="MF_01974"/>
    </source>
</evidence>